<dbReference type="OrthoDB" id="6624292at2"/>
<evidence type="ECO:0000256" key="3">
    <source>
        <dbReference type="ARBA" id="ARBA00022729"/>
    </source>
</evidence>
<dbReference type="InterPro" id="IPR000259">
    <property type="entry name" value="Adhesion_dom_fimbrial"/>
</dbReference>
<comment type="caution">
    <text evidence="6">The sequence shown here is derived from an EMBL/GenBank/DDBJ whole genome shotgun (WGS) entry which is preliminary data.</text>
</comment>
<dbReference type="InterPro" id="IPR050263">
    <property type="entry name" value="Bact_Fimbrial_Adh_Pro"/>
</dbReference>
<evidence type="ECO:0000313" key="7">
    <source>
        <dbReference type="Proteomes" id="UP000218796"/>
    </source>
</evidence>
<evidence type="ECO:0000256" key="4">
    <source>
        <dbReference type="ARBA" id="ARBA00023263"/>
    </source>
</evidence>
<dbReference type="PANTHER" id="PTHR33420:SF12">
    <property type="entry name" value="FIMBRIN-LIKE PROTEIN FIMI-RELATED"/>
    <property type="match status" value="1"/>
</dbReference>
<dbReference type="GO" id="GO:0009289">
    <property type="term" value="C:pilus"/>
    <property type="evidence" value="ECO:0007669"/>
    <property type="project" value="UniProtKB-SubCell"/>
</dbReference>
<evidence type="ECO:0000259" key="5">
    <source>
        <dbReference type="Pfam" id="PF00419"/>
    </source>
</evidence>
<accession>A0A2A2M8Y4</accession>
<protein>
    <submittedName>
        <fullName evidence="6">Type 1 fimbrial protein</fullName>
    </submittedName>
</protein>
<name>A0A2A2M8Y4_9GAMM</name>
<dbReference type="Pfam" id="PF00419">
    <property type="entry name" value="Fimbrial"/>
    <property type="match status" value="1"/>
</dbReference>
<dbReference type="PANTHER" id="PTHR33420">
    <property type="entry name" value="FIMBRIAL SUBUNIT ELFA-RELATED"/>
    <property type="match status" value="1"/>
</dbReference>
<dbReference type="Proteomes" id="UP000218796">
    <property type="component" value="Unassembled WGS sequence"/>
</dbReference>
<keyword evidence="7" id="KW-1185">Reference proteome</keyword>
<comment type="subcellular location">
    <subcellularLocation>
        <location evidence="1">Fimbrium</location>
    </subcellularLocation>
</comment>
<dbReference type="AlphaFoldDB" id="A0A2A2M8Y4"/>
<reference evidence="6 7" key="1">
    <citation type="submission" date="2017-08" db="EMBL/GenBank/DDBJ databases">
        <title>Draft Genome Sequence of Hafnia alvei CITHA-6 Isolated from Raw Bovine Milk.</title>
        <authorList>
            <person name="Culligan E.P."/>
            <person name="Mcsweeney A."/>
            <person name="O'Doherty C."/>
            <person name="Gleeson E."/>
            <person name="O'Riordan D."/>
            <person name="Sleator R.D."/>
        </authorList>
    </citation>
    <scope>NUCLEOTIDE SEQUENCE [LARGE SCALE GENOMIC DNA]</scope>
    <source>
        <strain evidence="6 7">CITHA-6</strain>
    </source>
</reference>
<evidence type="ECO:0000313" key="6">
    <source>
        <dbReference type="EMBL" id="PAV95225.1"/>
    </source>
</evidence>
<proteinExistence type="inferred from homology"/>
<dbReference type="KEGG" id="hpar:AL518_10885"/>
<dbReference type="Gene3D" id="2.60.40.1090">
    <property type="entry name" value="Fimbrial-type adhesion domain"/>
    <property type="match status" value="1"/>
</dbReference>
<dbReference type="EMBL" id="NQMS01000008">
    <property type="protein sequence ID" value="PAV95225.1"/>
    <property type="molecule type" value="Genomic_DNA"/>
</dbReference>
<feature type="domain" description="Fimbrial-type adhesion" evidence="5">
    <location>
        <begin position="19"/>
        <end position="180"/>
    </location>
</feature>
<gene>
    <name evidence="6" type="ORF">CJD50_17420</name>
</gene>
<evidence type="ECO:0000256" key="1">
    <source>
        <dbReference type="ARBA" id="ARBA00004561"/>
    </source>
</evidence>
<dbReference type="RefSeq" id="WP_039188205.1">
    <property type="nucleotide sequence ID" value="NZ_CAUFSP010000010.1"/>
</dbReference>
<keyword evidence="4" id="KW-0281">Fimbrium</keyword>
<dbReference type="InterPro" id="IPR036937">
    <property type="entry name" value="Adhesion_dom_fimbrial_sf"/>
</dbReference>
<dbReference type="SUPFAM" id="SSF49401">
    <property type="entry name" value="Bacterial adhesins"/>
    <property type="match status" value="1"/>
</dbReference>
<comment type="similarity">
    <text evidence="2">Belongs to the fimbrial protein family.</text>
</comment>
<dbReference type="GO" id="GO:0043709">
    <property type="term" value="P:cell adhesion involved in single-species biofilm formation"/>
    <property type="evidence" value="ECO:0007669"/>
    <property type="project" value="TreeGrafter"/>
</dbReference>
<evidence type="ECO:0000256" key="2">
    <source>
        <dbReference type="ARBA" id="ARBA00006671"/>
    </source>
</evidence>
<dbReference type="InterPro" id="IPR008966">
    <property type="entry name" value="Adhesion_dom_sf"/>
</dbReference>
<sequence>MTILSSATVFAAEDNAGKIHFTGEIIEPSCVIIGDGGTNEYKIPLGTYPTSFFSSIGTESDLVPVGIILEDCPLRSDGLPNIQLTFTGPFALTNSNTLLDVSKITTSGATAATGVGIALSPSNLDTTFIKVDGSEGQLVLGLPAMPTDRVNATFNARYKSFASTVTAGPADADLTINIVYH</sequence>
<keyword evidence="3" id="KW-0732">Signal</keyword>
<organism evidence="6 7">
    <name type="scientific">Hafnia paralvei</name>
    <dbReference type="NCBI Taxonomy" id="546367"/>
    <lineage>
        <taxon>Bacteria</taxon>
        <taxon>Pseudomonadati</taxon>
        <taxon>Pseudomonadota</taxon>
        <taxon>Gammaproteobacteria</taxon>
        <taxon>Enterobacterales</taxon>
        <taxon>Hafniaceae</taxon>
        <taxon>Hafnia</taxon>
    </lineage>
</organism>